<dbReference type="AlphaFoldDB" id="A0A0U1PWQ4"/>
<evidence type="ECO:0000256" key="5">
    <source>
        <dbReference type="ARBA" id="ARBA00023004"/>
    </source>
</evidence>
<evidence type="ECO:0000256" key="6">
    <source>
        <dbReference type="HAMAP-Rule" id="MF_00163"/>
    </source>
</evidence>
<accession>A0A0U1PWQ4</accession>
<dbReference type="PANTHER" id="PTHR10458:SF22">
    <property type="entry name" value="PEPTIDE DEFORMYLASE"/>
    <property type="match status" value="1"/>
</dbReference>
<evidence type="ECO:0000256" key="2">
    <source>
        <dbReference type="ARBA" id="ARBA00022723"/>
    </source>
</evidence>
<name>A0A0U1PWQ4_9BURK</name>
<dbReference type="STRING" id="1610491.AAV94_12905"/>
<dbReference type="NCBIfam" id="NF001159">
    <property type="entry name" value="PRK00150.1-3"/>
    <property type="match status" value="1"/>
</dbReference>
<evidence type="ECO:0000256" key="4">
    <source>
        <dbReference type="ARBA" id="ARBA00022917"/>
    </source>
</evidence>
<evidence type="ECO:0000313" key="7">
    <source>
        <dbReference type="EMBL" id="KKW66964.1"/>
    </source>
</evidence>
<evidence type="ECO:0000256" key="3">
    <source>
        <dbReference type="ARBA" id="ARBA00022801"/>
    </source>
</evidence>
<dbReference type="EC" id="3.5.1.88" evidence="6"/>
<dbReference type="NCBIfam" id="TIGR00079">
    <property type="entry name" value="pept_deformyl"/>
    <property type="match status" value="1"/>
</dbReference>
<comment type="caution">
    <text evidence="7">The sequence shown here is derived from an EMBL/GenBank/DDBJ whole genome shotgun (WGS) entry which is preliminary data.</text>
</comment>
<keyword evidence="8" id="KW-1185">Reference proteome</keyword>
<dbReference type="Proteomes" id="UP000050580">
    <property type="component" value="Unassembled WGS sequence"/>
</dbReference>
<proteinExistence type="inferred from homology"/>
<dbReference type="SUPFAM" id="SSF56420">
    <property type="entry name" value="Peptide deformylase"/>
    <property type="match status" value="1"/>
</dbReference>
<comment type="function">
    <text evidence="6">Removes the formyl group from the N-terminal Met of newly synthesized proteins. Requires at least a dipeptide for an efficient rate of reaction. N-terminal L-methionine is a prerequisite for activity but the enzyme has broad specificity at other positions.</text>
</comment>
<dbReference type="GO" id="GO:0042586">
    <property type="term" value="F:peptide deformylase activity"/>
    <property type="evidence" value="ECO:0007669"/>
    <property type="project" value="UniProtKB-UniRule"/>
</dbReference>
<feature type="binding site" evidence="6">
    <location>
        <position position="92"/>
    </location>
    <ligand>
        <name>Fe cation</name>
        <dbReference type="ChEBI" id="CHEBI:24875"/>
    </ligand>
</feature>
<keyword evidence="2 6" id="KW-0479">Metal-binding</keyword>
<dbReference type="InterPro" id="IPR023635">
    <property type="entry name" value="Peptide_deformylase"/>
</dbReference>
<protein>
    <recommendedName>
        <fullName evidence="6">Peptide deformylase</fullName>
        <shortName evidence="6">PDF</shortName>
        <ecNumber evidence="6">3.5.1.88</ecNumber>
    </recommendedName>
    <alternativeName>
        <fullName evidence="6">Polypeptide deformylase</fullName>
    </alternativeName>
</protein>
<sequence length="167" mass="18371">MSLLPILQYPDPKLRTVAQPVTQFDAALEQLAADMLETMYDSNGVGLAATQVDVHQRILVMDTSEGRDQPIIVVNPQIVWRSEEKAVGEEGCLSIPGIYDSVERHAAVKVEAVDAKGQALTIDAHGLQAVCLQHEIDHLDGKLFIDYLSALKRNRIKAKMSKRARAA</sequence>
<dbReference type="FunFam" id="3.90.45.10:FF:000001">
    <property type="entry name" value="Peptide deformylase"/>
    <property type="match status" value="1"/>
</dbReference>
<dbReference type="Gene3D" id="3.90.45.10">
    <property type="entry name" value="Peptide deformylase"/>
    <property type="match status" value="1"/>
</dbReference>
<dbReference type="InterPro" id="IPR036821">
    <property type="entry name" value="Peptide_deformylase_sf"/>
</dbReference>
<dbReference type="CDD" id="cd00487">
    <property type="entry name" value="Pep_deformylase"/>
    <property type="match status" value="1"/>
</dbReference>
<evidence type="ECO:0000256" key="1">
    <source>
        <dbReference type="ARBA" id="ARBA00010759"/>
    </source>
</evidence>
<dbReference type="GO" id="GO:0046872">
    <property type="term" value="F:metal ion binding"/>
    <property type="evidence" value="ECO:0007669"/>
    <property type="project" value="UniProtKB-KW"/>
</dbReference>
<keyword evidence="3 6" id="KW-0378">Hydrolase</keyword>
<dbReference type="OrthoDB" id="9804313at2"/>
<dbReference type="Pfam" id="PF01327">
    <property type="entry name" value="Pep_deformylase"/>
    <property type="match status" value="1"/>
</dbReference>
<comment type="cofactor">
    <cofactor evidence="6">
        <name>Fe(2+)</name>
        <dbReference type="ChEBI" id="CHEBI:29033"/>
    </cofactor>
    <text evidence="6">Binds 1 Fe(2+) ion.</text>
</comment>
<dbReference type="PATRIC" id="fig|1610491.3.peg.2743"/>
<dbReference type="HAMAP" id="MF_00163">
    <property type="entry name" value="Pep_deformylase"/>
    <property type="match status" value="1"/>
</dbReference>
<organism evidence="7 8">
    <name type="scientific">Lampropedia cohaerens</name>
    <dbReference type="NCBI Taxonomy" id="1610491"/>
    <lineage>
        <taxon>Bacteria</taxon>
        <taxon>Pseudomonadati</taxon>
        <taxon>Pseudomonadota</taxon>
        <taxon>Betaproteobacteria</taxon>
        <taxon>Burkholderiales</taxon>
        <taxon>Comamonadaceae</taxon>
        <taxon>Lampropedia</taxon>
    </lineage>
</organism>
<feature type="active site" evidence="6">
    <location>
        <position position="135"/>
    </location>
</feature>
<dbReference type="PIRSF" id="PIRSF004749">
    <property type="entry name" value="Pep_def"/>
    <property type="match status" value="1"/>
</dbReference>
<dbReference type="PANTHER" id="PTHR10458">
    <property type="entry name" value="PEPTIDE DEFORMYLASE"/>
    <property type="match status" value="1"/>
</dbReference>
<feature type="binding site" evidence="6">
    <location>
        <position position="134"/>
    </location>
    <ligand>
        <name>Fe cation</name>
        <dbReference type="ChEBI" id="CHEBI:24875"/>
    </ligand>
</feature>
<feature type="binding site" evidence="6">
    <location>
        <position position="138"/>
    </location>
    <ligand>
        <name>Fe cation</name>
        <dbReference type="ChEBI" id="CHEBI:24875"/>
    </ligand>
</feature>
<keyword evidence="4 6" id="KW-0648">Protein biosynthesis</keyword>
<dbReference type="PRINTS" id="PR01576">
    <property type="entry name" value="PDEFORMYLASE"/>
</dbReference>
<comment type="catalytic activity">
    <reaction evidence="6">
        <text>N-terminal N-formyl-L-methionyl-[peptide] + H2O = N-terminal L-methionyl-[peptide] + formate</text>
        <dbReference type="Rhea" id="RHEA:24420"/>
        <dbReference type="Rhea" id="RHEA-COMP:10639"/>
        <dbReference type="Rhea" id="RHEA-COMP:10640"/>
        <dbReference type="ChEBI" id="CHEBI:15377"/>
        <dbReference type="ChEBI" id="CHEBI:15740"/>
        <dbReference type="ChEBI" id="CHEBI:49298"/>
        <dbReference type="ChEBI" id="CHEBI:64731"/>
        <dbReference type="EC" id="3.5.1.88"/>
    </reaction>
</comment>
<dbReference type="RefSeq" id="WP_046742629.1">
    <property type="nucleotide sequence ID" value="NZ_LBNQ01000040.1"/>
</dbReference>
<dbReference type="GO" id="GO:0006412">
    <property type="term" value="P:translation"/>
    <property type="evidence" value="ECO:0007669"/>
    <property type="project" value="UniProtKB-UniRule"/>
</dbReference>
<comment type="similarity">
    <text evidence="1 6">Belongs to the polypeptide deformylase family.</text>
</comment>
<evidence type="ECO:0000313" key="8">
    <source>
        <dbReference type="Proteomes" id="UP000050580"/>
    </source>
</evidence>
<gene>
    <name evidence="6" type="primary">def</name>
    <name evidence="7" type="ORF">AAV94_12905</name>
</gene>
<dbReference type="EMBL" id="LBNQ01000040">
    <property type="protein sequence ID" value="KKW66964.1"/>
    <property type="molecule type" value="Genomic_DNA"/>
</dbReference>
<reference evidence="7 8" key="1">
    <citation type="submission" date="2015-05" db="EMBL/GenBank/DDBJ databases">
        <title>Draft genome sequence of Lampropedia sp. CT6, isolated from the microbial mat of a hot water spring, located at Manikaran, India.</title>
        <authorList>
            <person name="Tripathi C."/>
            <person name="Rani P."/>
            <person name="Mahato N.K."/>
            <person name="Lal R."/>
        </authorList>
    </citation>
    <scope>NUCLEOTIDE SEQUENCE [LARGE SCALE GENOMIC DNA]</scope>
    <source>
        <strain evidence="7 8">CT6</strain>
    </source>
</reference>
<keyword evidence="5 6" id="KW-0408">Iron</keyword>